<accession>A0ABP4WX10</accession>
<comment type="caution">
    <text evidence="1">The sequence shown here is derived from an EMBL/GenBank/DDBJ whole genome shotgun (WGS) entry which is preliminary data.</text>
</comment>
<dbReference type="InterPro" id="IPR016039">
    <property type="entry name" value="Thiolase-like"/>
</dbReference>
<dbReference type="RefSeq" id="WP_344083244.1">
    <property type="nucleotide sequence ID" value="NZ_BAAALS010000018.1"/>
</dbReference>
<dbReference type="SUPFAM" id="SSF53901">
    <property type="entry name" value="Thiolase-like"/>
    <property type="match status" value="1"/>
</dbReference>
<evidence type="ECO:0000313" key="1">
    <source>
        <dbReference type="EMBL" id="GAA1762475.1"/>
    </source>
</evidence>
<gene>
    <name evidence="1" type="ORF">GCM10009681_36970</name>
</gene>
<name>A0ABP4WX10_9ACTN</name>
<keyword evidence="2" id="KW-1185">Reference proteome</keyword>
<dbReference type="Proteomes" id="UP001500655">
    <property type="component" value="Unassembled WGS sequence"/>
</dbReference>
<reference evidence="2" key="1">
    <citation type="journal article" date="2019" name="Int. J. Syst. Evol. Microbiol.">
        <title>The Global Catalogue of Microorganisms (GCM) 10K type strain sequencing project: providing services to taxonomists for standard genome sequencing and annotation.</title>
        <authorList>
            <consortium name="The Broad Institute Genomics Platform"/>
            <consortium name="The Broad Institute Genome Sequencing Center for Infectious Disease"/>
            <person name="Wu L."/>
            <person name="Ma J."/>
        </authorList>
    </citation>
    <scope>NUCLEOTIDE SEQUENCE [LARGE SCALE GENOMIC DNA]</scope>
    <source>
        <strain evidence="2">JCM 13249</strain>
    </source>
</reference>
<dbReference type="EMBL" id="BAAALS010000018">
    <property type="protein sequence ID" value="GAA1762475.1"/>
    <property type="molecule type" value="Genomic_DNA"/>
</dbReference>
<sequence>MTNPEIVARPRTHAAVPPRHRGALYVNRAERRIFEGDCEFLRSPHHRAAIGTYLSDLLRPHGLDLKEDLLAAGTGHSYGEMGAALIGSIVGPDEPVDLLVMAFAAPDVRPGRATATYLSHVCPGNPQSFAICDQGVAAAYTGLRLVREYVGSGGCRRALLLIVEQATLHYEAKGPAAVPARHAGVALLCTGQPTPGGAGRLGAVRVHTQVGPEQVPGLLAGLAGAATLVTGTGLDPADVPADARPAPAGQPLTGAWWELAGGQPMVLADYDPTLRYLCTATFGAEP</sequence>
<evidence type="ECO:0000313" key="2">
    <source>
        <dbReference type="Proteomes" id="UP001500655"/>
    </source>
</evidence>
<protein>
    <submittedName>
        <fullName evidence="1">Uncharacterized protein</fullName>
    </submittedName>
</protein>
<organism evidence="1 2">
    <name type="scientific">Luedemannella helvata</name>
    <dbReference type="NCBI Taxonomy" id="349315"/>
    <lineage>
        <taxon>Bacteria</taxon>
        <taxon>Bacillati</taxon>
        <taxon>Actinomycetota</taxon>
        <taxon>Actinomycetes</taxon>
        <taxon>Micromonosporales</taxon>
        <taxon>Micromonosporaceae</taxon>
        <taxon>Luedemannella</taxon>
    </lineage>
</organism>
<proteinExistence type="predicted"/>